<feature type="domain" description="Major facilitator superfamily (MFS) profile" evidence="7">
    <location>
        <begin position="29"/>
        <end position="421"/>
    </location>
</feature>
<dbReference type="PANTHER" id="PTHR43124">
    <property type="entry name" value="PURINE EFFLUX PUMP PBUE"/>
    <property type="match status" value="1"/>
</dbReference>
<keyword evidence="2" id="KW-1003">Cell membrane</keyword>
<dbReference type="GO" id="GO:0005886">
    <property type="term" value="C:plasma membrane"/>
    <property type="evidence" value="ECO:0007669"/>
    <property type="project" value="UniProtKB-SubCell"/>
</dbReference>
<dbReference type="InterPro" id="IPR020846">
    <property type="entry name" value="MFS_dom"/>
</dbReference>
<feature type="transmembrane region" description="Helical" evidence="6">
    <location>
        <begin position="306"/>
        <end position="325"/>
    </location>
</feature>
<feature type="transmembrane region" description="Helical" evidence="6">
    <location>
        <begin position="331"/>
        <end position="354"/>
    </location>
</feature>
<evidence type="ECO:0000256" key="5">
    <source>
        <dbReference type="ARBA" id="ARBA00023136"/>
    </source>
</evidence>
<dbReference type="Proteomes" id="UP001315686">
    <property type="component" value="Unassembled WGS sequence"/>
</dbReference>
<evidence type="ECO:0000256" key="6">
    <source>
        <dbReference type="SAM" id="Phobius"/>
    </source>
</evidence>
<feature type="transmembrane region" description="Helical" evidence="6">
    <location>
        <begin position="398"/>
        <end position="417"/>
    </location>
</feature>
<evidence type="ECO:0000256" key="1">
    <source>
        <dbReference type="ARBA" id="ARBA00004651"/>
    </source>
</evidence>
<sequence length="427" mass="44712">MNRPEGAPAGTARASAVAPGNMGEGPVPWGFIALMAYLTSTIALGIDAMMASLPEIGADLIPSAPGQAQLVFGAFFLGIGVGTFFAGPLSDRFGRRPLVLGGLVIYALGAFVASQAQSLEWLLVGRVIQGFGAAAPRVVTMAIIRDKYEGARLASTVSLVMMFFVLVPGVAPAMGAIVSDAFGWRAVFVAFMLFAAVGMIWFWLAQPETLREENKHALSLRGLASSVREVASYKQSWLTIGLLTLILAQLYALLSSFQPVMDQAFDLDRQFPYIFGAISLLGGVASLINSRIVARLGAAFVARRSMTATAVITLCAALAIWLIPLEEQPHLALGVFLLWTASAFGTLGFMVGNLNALAMQPLGHVAGMAATVISAATTLLAGAISVPIALSFDGTPRPLLLGCAVLAICVFGLSRVLPTARPAEENG</sequence>
<dbReference type="SUPFAM" id="SSF103473">
    <property type="entry name" value="MFS general substrate transporter"/>
    <property type="match status" value="1"/>
</dbReference>
<evidence type="ECO:0000256" key="3">
    <source>
        <dbReference type="ARBA" id="ARBA00022692"/>
    </source>
</evidence>
<evidence type="ECO:0000256" key="4">
    <source>
        <dbReference type="ARBA" id="ARBA00022989"/>
    </source>
</evidence>
<reference evidence="8 9" key="1">
    <citation type="journal article" date="2021" name="Arch. Microbiol.">
        <title>Harenicola maris gen. nov., sp. nov. isolated from the Sea of Japan shallow sediments.</title>
        <authorList>
            <person name="Romanenko L.A."/>
            <person name="Kurilenko V.V."/>
            <person name="Chernysheva N.Y."/>
            <person name="Tekutyeva L.A."/>
            <person name="Velansky P.V."/>
            <person name="Svetashev V.I."/>
            <person name="Isaeva M.P."/>
        </authorList>
    </citation>
    <scope>NUCLEOTIDE SEQUENCE [LARGE SCALE GENOMIC DNA]</scope>
    <source>
        <strain evidence="8 9">KMM 3653</strain>
    </source>
</reference>
<dbReference type="PANTHER" id="PTHR43124:SF3">
    <property type="entry name" value="CHLORAMPHENICOL EFFLUX PUMP RV0191"/>
    <property type="match status" value="1"/>
</dbReference>
<dbReference type="GO" id="GO:0022857">
    <property type="term" value="F:transmembrane transporter activity"/>
    <property type="evidence" value="ECO:0007669"/>
    <property type="project" value="InterPro"/>
</dbReference>
<keyword evidence="4 6" id="KW-1133">Transmembrane helix</keyword>
<keyword evidence="3 6" id="KW-0812">Transmembrane</keyword>
<feature type="transmembrane region" description="Helical" evidence="6">
    <location>
        <begin position="274"/>
        <end position="294"/>
    </location>
</feature>
<dbReference type="AlphaFoldDB" id="A0AAP2CPL8"/>
<organism evidence="8 9">
    <name type="scientific">Harenicola maris</name>
    <dbReference type="NCBI Taxonomy" id="2841044"/>
    <lineage>
        <taxon>Bacteria</taxon>
        <taxon>Pseudomonadati</taxon>
        <taxon>Pseudomonadota</taxon>
        <taxon>Alphaproteobacteria</taxon>
        <taxon>Rhodobacterales</taxon>
        <taxon>Paracoccaceae</taxon>
        <taxon>Harenicola</taxon>
    </lineage>
</organism>
<comment type="caution">
    <text evidence="8">The sequence shown here is derived from an EMBL/GenBank/DDBJ whole genome shotgun (WGS) entry which is preliminary data.</text>
</comment>
<evidence type="ECO:0000259" key="7">
    <source>
        <dbReference type="PROSITE" id="PS50850"/>
    </source>
</evidence>
<evidence type="ECO:0000313" key="9">
    <source>
        <dbReference type="Proteomes" id="UP001315686"/>
    </source>
</evidence>
<dbReference type="PROSITE" id="PS00216">
    <property type="entry name" value="SUGAR_TRANSPORT_1"/>
    <property type="match status" value="1"/>
</dbReference>
<feature type="transmembrane region" description="Helical" evidence="6">
    <location>
        <begin position="66"/>
        <end position="86"/>
    </location>
</feature>
<proteinExistence type="predicted"/>
<keyword evidence="9" id="KW-1185">Reference proteome</keyword>
<dbReference type="InterPro" id="IPR036259">
    <property type="entry name" value="MFS_trans_sf"/>
</dbReference>
<dbReference type="PROSITE" id="PS50850">
    <property type="entry name" value="MFS"/>
    <property type="match status" value="1"/>
</dbReference>
<feature type="transmembrane region" description="Helical" evidence="6">
    <location>
        <begin position="366"/>
        <end position="392"/>
    </location>
</feature>
<feature type="transmembrane region" description="Helical" evidence="6">
    <location>
        <begin position="123"/>
        <end position="144"/>
    </location>
</feature>
<name>A0AAP2CPL8_9RHOB</name>
<evidence type="ECO:0000313" key="8">
    <source>
        <dbReference type="EMBL" id="MBT0956927.1"/>
    </source>
</evidence>
<protein>
    <submittedName>
        <fullName evidence="8">Multidrug effflux MFS transporter</fullName>
    </submittedName>
</protein>
<dbReference type="Gene3D" id="1.20.1720.10">
    <property type="entry name" value="Multidrug resistance protein D"/>
    <property type="match status" value="1"/>
</dbReference>
<accession>A0AAP2CPL8</accession>
<feature type="transmembrane region" description="Helical" evidence="6">
    <location>
        <begin position="98"/>
        <end position="117"/>
    </location>
</feature>
<feature type="transmembrane region" description="Helical" evidence="6">
    <location>
        <begin position="184"/>
        <end position="205"/>
    </location>
</feature>
<dbReference type="InterPro" id="IPR050189">
    <property type="entry name" value="MFS_Efflux_Transporters"/>
</dbReference>
<feature type="transmembrane region" description="Helical" evidence="6">
    <location>
        <begin position="236"/>
        <end position="254"/>
    </location>
</feature>
<dbReference type="InterPro" id="IPR005829">
    <property type="entry name" value="Sugar_transporter_CS"/>
</dbReference>
<feature type="transmembrane region" description="Helical" evidence="6">
    <location>
        <begin position="156"/>
        <end position="178"/>
    </location>
</feature>
<keyword evidence="5 6" id="KW-0472">Membrane</keyword>
<dbReference type="Pfam" id="PF07690">
    <property type="entry name" value="MFS_1"/>
    <property type="match status" value="1"/>
</dbReference>
<dbReference type="RefSeq" id="WP_327793111.1">
    <property type="nucleotide sequence ID" value="NZ_JADQAZ010000001.1"/>
</dbReference>
<gene>
    <name evidence="8" type="ORF">IV417_05985</name>
</gene>
<dbReference type="CDD" id="cd17320">
    <property type="entry name" value="MFS_MdfA_MDR_like"/>
    <property type="match status" value="1"/>
</dbReference>
<dbReference type="InterPro" id="IPR011701">
    <property type="entry name" value="MFS"/>
</dbReference>
<comment type="subcellular location">
    <subcellularLocation>
        <location evidence="1">Cell membrane</location>
        <topology evidence="1">Multi-pass membrane protein</topology>
    </subcellularLocation>
</comment>
<dbReference type="EMBL" id="JADQAZ010000001">
    <property type="protein sequence ID" value="MBT0956927.1"/>
    <property type="molecule type" value="Genomic_DNA"/>
</dbReference>
<feature type="transmembrane region" description="Helical" evidence="6">
    <location>
        <begin position="27"/>
        <end position="46"/>
    </location>
</feature>
<evidence type="ECO:0000256" key="2">
    <source>
        <dbReference type="ARBA" id="ARBA00022475"/>
    </source>
</evidence>